<sequence>MKRVFLEWCSLFCIVFSLVCLLFWSVSLLSDSEMLGLSFGKQRAIVQTFTRQGAVTFCDHVANLEMIESVKNSTLLEPTATRVYGMDIPGIDFNFIRFDNDSFVWSFRCSLLIPFALLMLLGGYCFHRFRLLRRSLSPFSGIAA</sequence>
<keyword evidence="1" id="KW-1133">Transmembrane helix</keyword>
<keyword evidence="1" id="KW-0472">Membrane</keyword>
<keyword evidence="3" id="KW-1185">Reference proteome</keyword>
<organism evidence="2 3">
    <name type="scientific">Gimesia fumaroli</name>
    <dbReference type="NCBI Taxonomy" id="2527976"/>
    <lineage>
        <taxon>Bacteria</taxon>
        <taxon>Pseudomonadati</taxon>
        <taxon>Planctomycetota</taxon>
        <taxon>Planctomycetia</taxon>
        <taxon>Planctomycetales</taxon>
        <taxon>Planctomycetaceae</taxon>
        <taxon>Gimesia</taxon>
    </lineage>
</organism>
<evidence type="ECO:0000313" key="2">
    <source>
        <dbReference type="EMBL" id="QDV50970.1"/>
    </source>
</evidence>
<keyword evidence="1" id="KW-0812">Transmembrane</keyword>
<gene>
    <name evidence="2" type="ORF">Enr17x_30150</name>
</gene>
<evidence type="ECO:0000256" key="1">
    <source>
        <dbReference type="SAM" id="Phobius"/>
    </source>
</evidence>
<proteinExistence type="predicted"/>
<protein>
    <submittedName>
        <fullName evidence="2">Uncharacterized protein</fullName>
    </submittedName>
</protein>
<dbReference type="KEGG" id="gfm:Enr17x_30150"/>
<dbReference type="EMBL" id="CP037452">
    <property type="protein sequence ID" value="QDV50970.1"/>
    <property type="molecule type" value="Genomic_DNA"/>
</dbReference>
<feature type="transmembrane region" description="Helical" evidence="1">
    <location>
        <begin position="103"/>
        <end position="126"/>
    </location>
</feature>
<evidence type="ECO:0000313" key="3">
    <source>
        <dbReference type="Proteomes" id="UP000318313"/>
    </source>
</evidence>
<dbReference type="AlphaFoldDB" id="A0A518ID52"/>
<accession>A0A518ID52</accession>
<name>A0A518ID52_9PLAN</name>
<feature type="transmembrane region" description="Helical" evidence="1">
    <location>
        <begin position="5"/>
        <end position="26"/>
    </location>
</feature>
<reference evidence="2 3" key="1">
    <citation type="submission" date="2019-03" db="EMBL/GenBank/DDBJ databases">
        <title>Deep-cultivation of Planctomycetes and their phenomic and genomic characterization uncovers novel biology.</title>
        <authorList>
            <person name="Wiegand S."/>
            <person name="Jogler M."/>
            <person name="Boedeker C."/>
            <person name="Pinto D."/>
            <person name="Vollmers J."/>
            <person name="Rivas-Marin E."/>
            <person name="Kohn T."/>
            <person name="Peeters S.H."/>
            <person name="Heuer A."/>
            <person name="Rast P."/>
            <person name="Oberbeckmann S."/>
            <person name="Bunk B."/>
            <person name="Jeske O."/>
            <person name="Meyerdierks A."/>
            <person name="Storesund J.E."/>
            <person name="Kallscheuer N."/>
            <person name="Luecker S."/>
            <person name="Lage O.M."/>
            <person name="Pohl T."/>
            <person name="Merkel B.J."/>
            <person name="Hornburger P."/>
            <person name="Mueller R.-W."/>
            <person name="Bruemmer F."/>
            <person name="Labrenz M."/>
            <person name="Spormann A.M."/>
            <person name="Op den Camp H."/>
            <person name="Overmann J."/>
            <person name="Amann R."/>
            <person name="Jetten M.S.M."/>
            <person name="Mascher T."/>
            <person name="Medema M.H."/>
            <person name="Devos D.P."/>
            <person name="Kaster A.-K."/>
            <person name="Ovreas L."/>
            <person name="Rohde M."/>
            <person name="Galperin M.Y."/>
            <person name="Jogler C."/>
        </authorList>
    </citation>
    <scope>NUCLEOTIDE SEQUENCE [LARGE SCALE GENOMIC DNA]</scope>
    <source>
        <strain evidence="2 3">Enr17</strain>
    </source>
</reference>
<dbReference type="Proteomes" id="UP000318313">
    <property type="component" value="Chromosome"/>
</dbReference>